<dbReference type="SUPFAM" id="SSF55816">
    <property type="entry name" value="5'-nucleotidase (syn. UDP-sugar hydrolase), C-terminal domain"/>
    <property type="match status" value="1"/>
</dbReference>
<accession>A0A3G8XVP0</accession>
<protein>
    <submittedName>
        <fullName evidence="2">Bifunctional NAD pyrophosphatase/5'-nucleotidase</fullName>
    </submittedName>
</protein>
<dbReference type="PANTHER" id="PTHR11575">
    <property type="entry name" value="5'-NUCLEOTIDASE-RELATED"/>
    <property type="match status" value="1"/>
</dbReference>
<dbReference type="InterPro" id="IPR008334">
    <property type="entry name" value="5'-Nucleotdase_C"/>
</dbReference>
<dbReference type="AlphaFoldDB" id="A0A3G8XVP0"/>
<reference evidence="3" key="1">
    <citation type="submission" date="2018-11" db="EMBL/GenBank/DDBJ databases">
        <title>Proposal to divide the Flavobacteriaceae and reorganize its genera based on Amino Acid Identity values calculated from whole genome sequences.</title>
        <authorList>
            <person name="Nicholson A.C."/>
            <person name="Gulvik C.A."/>
            <person name="Whitney A.M."/>
            <person name="Humrighouse B.W."/>
            <person name="Bell M."/>
            <person name="Holmes B."/>
            <person name="Steigerwalt A.G."/>
            <person name="Villarma A."/>
            <person name="Sheth M."/>
            <person name="Batra D."/>
            <person name="Pryor J."/>
            <person name="Bernardet J.-F."/>
            <person name="Hugo C."/>
            <person name="Kampfer P."/>
            <person name="Newman J.D."/>
            <person name="McQuiston J.R."/>
        </authorList>
    </citation>
    <scope>NUCLEOTIDE SEQUENCE [LARGE SCALE GENOMIC DNA]</scope>
    <source>
        <strain evidence="3">G0081</strain>
    </source>
</reference>
<dbReference type="PROSITE" id="PS51257">
    <property type="entry name" value="PROKAR_LIPOPROTEIN"/>
    <property type="match status" value="1"/>
</dbReference>
<dbReference type="InterPro" id="IPR006179">
    <property type="entry name" value="5_nucleotidase/apyrase"/>
</dbReference>
<sequence>MKNKYLISGLALFAILSCKTPLNIAKVQTEKNISISQDLPEDQNFNTVIAPYKQELEGKMNTKISHTSVDLTKSGDDSNLGNLLADYTFEGADDWAKKNGIPGGVDGAVINIGGIRTTIAAGDILTRQIYEVMPFENEVMIMKMKGSDMQGLFDYYLKTQKNNPVSHIVIETDHDKITTKLINGKPLDPTKTYYIATSDYLAFGGDNMDYFKKGEMIATGIKLRDLFLEKFIANPEVKVPTDRRLNFKNKKNKTDE</sequence>
<evidence type="ECO:0000259" key="1">
    <source>
        <dbReference type="Pfam" id="PF02872"/>
    </source>
</evidence>
<name>A0A3G8XVP0_9FLAO</name>
<feature type="domain" description="5'-Nucleotidase C-terminal" evidence="1">
    <location>
        <begin position="67"/>
        <end position="212"/>
    </location>
</feature>
<organism evidence="2 3">
    <name type="scientific">Kaistella carnis</name>
    <dbReference type="NCBI Taxonomy" id="1241979"/>
    <lineage>
        <taxon>Bacteria</taxon>
        <taxon>Pseudomonadati</taxon>
        <taxon>Bacteroidota</taxon>
        <taxon>Flavobacteriia</taxon>
        <taxon>Flavobacteriales</taxon>
        <taxon>Weeksellaceae</taxon>
        <taxon>Chryseobacterium group</taxon>
        <taxon>Kaistella</taxon>
    </lineage>
</organism>
<dbReference type="PANTHER" id="PTHR11575:SF24">
    <property type="entry name" value="5'-NUCLEOTIDASE"/>
    <property type="match status" value="1"/>
</dbReference>
<dbReference type="PRINTS" id="PR01607">
    <property type="entry name" value="APYRASEFAMLY"/>
</dbReference>
<evidence type="ECO:0000313" key="2">
    <source>
        <dbReference type="EMBL" id="AZI34294.1"/>
    </source>
</evidence>
<dbReference type="EMBL" id="CP034159">
    <property type="protein sequence ID" value="AZI34294.1"/>
    <property type="molecule type" value="Genomic_DNA"/>
</dbReference>
<keyword evidence="3" id="KW-1185">Reference proteome</keyword>
<dbReference type="GO" id="GO:0030288">
    <property type="term" value="C:outer membrane-bounded periplasmic space"/>
    <property type="evidence" value="ECO:0007669"/>
    <property type="project" value="TreeGrafter"/>
</dbReference>
<dbReference type="KEGG" id="ccas:EIB73_14390"/>
<dbReference type="InterPro" id="IPR036907">
    <property type="entry name" value="5'-Nucleotdase_C_sf"/>
</dbReference>
<dbReference type="Pfam" id="PF02872">
    <property type="entry name" value="5_nucleotid_C"/>
    <property type="match status" value="1"/>
</dbReference>
<dbReference type="OrthoDB" id="4762412at2"/>
<dbReference type="GO" id="GO:0016787">
    <property type="term" value="F:hydrolase activity"/>
    <property type="evidence" value="ECO:0007669"/>
    <property type="project" value="InterPro"/>
</dbReference>
<evidence type="ECO:0000313" key="3">
    <source>
        <dbReference type="Proteomes" id="UP000270185"/>
    </source>
</evidence>
<proteinExistence type="predicted"/>
<dbReference type="RefSeq" id="WP_125025930.1">
    <property type="nucleotide sequence ID" value="NZ_CP034159.1"/>
</dbReference>
<gene>
    <name evidence="2" type="ORF">EIB73_14390</name>
</gene>
<dbReference type="GO" id="GO:0009166">
    <property type="term" value="P:nucleotide catabolic process"/>
    <property type="evidence" value="ECO:0007669"/>
    <property type="project" value="InterPro"/>
</dbReference>
<dbReference type="Proteomes" id="UP000270185">
    <property type="component" value="Chromosome"/>
</dbReference>
<dbReference type="Gene3D" id="3.90.780.10">
    <property type="entry name" value="5'-Nucleotidase, C-terminal domain"/>
    <property type="match status" value="1"/>
</dbReference>